<dbReference type="EMBL" id="RJVG01000003">
    <property type="protein sequence ID" value="ROR29246.1"/>
    <property type="molecule type" value="Genomic_DNA"/>
</dbReference>
<dbReference type="InterPro" id="IPR036291">
    <property type="entry name" value="NAD(P)-bd_dom_sf"/>
</dbReference>
<dbReference type="PANTHER" id="PTHR43245:SF58">
    <property type="entry name" value="BLL5923 PROTEIN"/>
    <property type="match status" value="1"/>
</dbReference>
<name>A0A3N1XRI0_9FIRM</name>
<dbReference type="Gene3D" id="3.40.50.720">
    <property type="entry name" value="NAD(P)-binding Rossmann-like Domain"/>
    <property type="match status" value="1"/>
</dbReference>
<dbReference type="SUPFAM" id="SSF51735">
    <property type="entry name" value="NAD(P)-binding Rossmann-fold domains"/>
    <property type="match status" value="1"/>
</dbReference>
<gene>
    <name evidence="2" type="ORF">EDD66_103182</name>
</gene>
<evidence type="ECO:0000259" key="1">
    <source>
        <dbReference type="Pfam" id="PF01370"/>
    </source>
</evidence>
<keyword evidence="3" id="KW-1185">Reference proteome</keyword>
<accession>A0A3N1XRI0</accession>
<dbReference type="RefSeq" id="WP_123608694.1">
    <property type="nucleotide sequence ID" value="NZ_RJVG01000003.1"/>
</dbReference>
<dbReference type="InterPro" id="IPR001509">
    <property type="entry name" value="Epimerase_deHydtase"/>
</dbReference>
<sequence length="288" mass="32892">MRVLITGKGSYVGGNLKKWLENPGGIIVDELDLIDAKWKEYDFTQYDAVIHVAAIVHKKHKKITWEAYRRVNIDLTVEVARKAKENQVKHFIFFSTMAVYGQNKKLPYGNVIDDNTPLNPKNYYGRSKLEAEKKLKKLNSKDFIISIVRPPNIYGYGCPGNYMNHFIKMVKILPVFPKVYEESKQSFLYIDNLCKYIEILISDRRAGVFHPQDGTGFSTCQLVSEIANAIGKKIYFSAPLGTVARVFSEFEIVIKIFGGLSYNPVLSEYPYENYTIVDFSSGIKKTVV</sequence>
<reference evidence="2 3" key="1">
    <citation type="submission" date="2018-11" db="EMBL/GenBank/DDBJ databases">
        <title>Genomic Encyclopedia of Type Strains, Phase IV (KMG-IV): sequencing the most valuable type-strain genomes for metagenomic binning, comparative biology and taxonomic classification.</title>
        <authorList>
            <person name="Goeker M."/>
        </authorList>
    </citation>
    <scope>NUCLEOTIDE SEQUENCE [LARGE SCALE GENOMIC DNA]</scope>
    <source>
        <strain evidence="2 3">DSM 26537</strain>
    </source>
</reference>
<dbReference type="InterPro" id="IPR050177">
    <property type="entry name" value="Lipid_A_modif_metabolic_enz"/>
</dbReference>
<evidence type="ECO:0000313" key="3">
    <source>
        <dbReference type="Proteomes" id="UP000273083"/>
    </source>
</evidence>
<dbReference type="AlphaFoldDB" id="A0A3N1XRI0"/>
<dbReference type="Proteomes" id="UP000273083">
    <property type="component" value="Unassembled WGS sequence"/>
</dbReference>
<evidence type="ECO:0000313" key="2">
    <source>
        <dbReference type="EMBL" id="ROR29246.1"/>
    </source>
</evidence>
<dbReference type="Pfam" id="PF01370">
    <property type="entry name" value="Epimerase"/>
    <property type="match status" value="1"/>
</dbReference>
<organism evidence="2 3">
    <name type="scientific">Mobilisporobacter senegalensis</name>
    <dbReference type="NCBI Taxonomy" id="1329262"/>
    <lineage>
        <taxon>Bacteria</taxon>
        <taxon>Bacillati</taxon>
        <taxon>Bacillota</taxon>
        <taxon>Clostridia</taxon>
        <taxon>Lachnospirales</taxon>
        <taxon>Lachnospiraceae</taxon>
        <taxon>Mobilisporobacter</taxon>
    </lineage>
</organism>
<comment type="caution">
    <text evidence="2">The sequence shown here is derived from an EMBL/GenBank/DDBJ whole genome shotgun (WGS) entry which is preliminary data.</text>
</comment>
<dbReference type="PANTHER" id="PTHR43245">
    <property type="entry name" value="BIFUNCTIONAL POLYMYXIN RESISTANCE PROTEIN ARNA"/>
    <property type="match status" value="1"/>
</dbReference>
<protein>
    <submittedName>
        <fullName evidence="2">UDP-glucose 4-epimerase</fullName>
    </submittedName>
</protein>
<feature type="domain" description="NAD-dependent epimerase/dehydratase" evidence="1">
    <location>
        <begin position="5"/>
        <end position="203"/>
    </location>
</feature>
<dbReference type="OrthoDB" id="9808602at2"/>
<proteinExistence type="predicted"/>